<gene>
    <name evidence="2" type="primary">105262279</name>
</gene>
<feature type="compositionally biased region" description="Basic and acidic residues" evidence="1">
    <location>
        <begin position="153"/>
        <end position="164"/>
    </location>
</feature>
<organism evidence="2">
    <name type="scientific">Musca domestica</name>
    <name type="common">House fly</name>
    <dbReference type="NCBI Taxonomy" id="7370"/>
    <lineage>
        <taxon>Eukaryota</taxon>
        <taxon>Metazoa</taxon>
        <taxon>Ecdysozoa</taxon>
        <taxon>Arthropoda</taxon>
        <taxon>Hexapoda</taxon>
        <taxon>Insecta</taxon>
        <taxon>Pterygota</taxon>
        <taxon>Neoptera</taxon>
        <taxon>Endopterygota</taxon>
        <taxon>Diptera</taxon>
        <taxon>Brachycera</taxon>
        <taxon>Muscomorpha</taxon>
        <taxon>Muscoidea</taxon>
        <taxon>Muscidae</taxon>
        <taxon>Musca</taxon>
    </lineage>
</organism>
<feature type="region of interest" description="Disordered" evidence="1">
    <location>
        <begin position="129"/>
        <end position="164"/>
    </location>
</feature>
<proteinExistence type="predicted"/>
<protein>
    <submittedName>
        <fullName evidence="2">Uncharacterized protein</fullName>
    </submittedName>
</protein>
<dbReference type="EnsemblMetazoa" id="MDOA016443-RA">
    <property type="protein sequence ID" value="MDOA016443-PA"/>
    <property type="gene ID" value="MDOA016443"/>
</dbReference>
<accession>A0A1I8NK27</accession>
<feature type="compositionally biased region" description="Polar residues" evidence="1">
    <location>
        <begin position="142"/>
        <end position="152"/>
    </location>
</feature>
<evidence type="ECO:0000313" key="2">
    <source>
        <dbReference type="EnsemblMetazoa" id="MDOA016443-PA"/>
    </source>
</evidence>
<dbReference type="AlphaFoldDB" id="A0A1I8NK27"/>
<name>A0A1I8NK27_MUSDO</name>
<dbReference type="VEuPathDB" id="VectorBase:MDOA016443"/>
<evidence type="ECO:0000256" key="1">
    <source>
        <dbReference type="SAM" id="MobiDB-lite"/>
    </source>
</evidence>
<reference evidence="2" key="1">
    <citation type="submission" date="2020-05" db="UniProtKB">
        <authorList>
            <consortium name="EnsemblMetazoa"/>
        </authorList>
    </citation>
    <scope>IDENTIFICATION</scope>
    <source>
        <strain evidence="2">Aabys</strain>
    </source>
</reference>
<sequence>MLKKRKLCDDSKQKVVSTVIASADNSDDSDADYCANIVEGVLDGGLEDANSIRNLGQTIRKTLFEINEIRERNRERRHKELMEILSRMLARDSPTVDELNDQSNVTKKMKVDNGVGTANVTDIGANTWSLSPHATKTEDSSNARINASGSLSHTERKKPDEKSELQIMRLQMLEMQRQKMEDRERKSKYKLT</sequence>